<evidence type="ECO:0008006" key="3">
    <source>
        <dbReference type="Google" id="ProtNLM"/>
    </source>
</evidence>
<organism evidence="2">
    <name type="scientific">Rhizophora mucronata</name>
    <name type="common">Asiatic mangrove</name>
    <dbReference type="NCBI Taxonomy" id="61149"/>
    <lineage>
        <taxon>Eukaryota</taxon>
        <taxon>Viridiplantae</taxon>
        <taxon>Streptophyta</taxon>
        <taxon>Embryophyta</taxon>
        <taxon>Tracheophyta</taxon>
        <taxon>Spermatophyta</taxon>
        <taxon>Magnoliopsida</taxon>
        <taxon>eudicotyledons</taxon>
        <taxon>Gunneridae</taxon>
        <taxon>Pentapetalae</taxon>
        <taxon>rosids</taxon>
        <taxon>fabids</taxon>
        <taxon>Malpighiales</taxon>
        <taxon>Rhizophoraceae</taxon>
        <taxon>Rhizophora</taxon>
    </lineage>
</organism>
<keyword evidence="1" id="KW-0472">Membrane</keyword>
<keyword evidence="1" id="KW-0812">Transmembrane</keyword>
<keyword evidence="1" id="KW-1133">Transmembrane helix</keyword>
<sequence length="36" mass="3975">MPYKGFWKMLKGIIGTLSLIVTCFISACIYASLSAF</sequence>
<reference evidence="2" key="1">
    <citation type="submission" date="2018-02" db="EMBL/GenBank/DDBJ databases">
        <title>Rhizophora mucronata_Transcriptome.</title>
        <authorList>
            <person name="Meera S.P."/>
            <person name="Sreeshan A."/>
            <person name="Augustine A."/>
        </authorList>
    </citation>
    <scope>NUCLEOTIDE SEQUENCE</scope>
    <source>
        <tissue evidence="2">Leaf</tissue>
    </source>
</reference>
<protein>
    <recommendedName>
        <fullName evidence="3">Lipoprotein</fullName>
    </recommendedName>
</protein>
<name>A0A2P2J1S3_RHIMU</name>
<evidence type="ECO:0000256" key="1">
    <source>
        <dbReference type="SAM" id="Phobius"/>
    </source>
</evidence>
<evidence type="ECO:0000313" key="2">
    <source>
        <dbReference type="EMBL" id="MBW87367.1"/>
    </source>
</evidence>
<accession>A0A2P2J1S3</accession>
<dbReference type="EMBL" id="GGEC01006884">
    <property type="protein sequence ID" value="MBW87367.1"/>
    <property type="molecule type" value="Transcribed_RNA"/>
</dbReference>
<dbReference type="PROSITE" id="PS51257">
    <property type="entry name" value="PROKAR_LIPOPROTEIN"/>
    <property type="match status" value="1"/>
</dbReference>
<dbReference type="AlphaFoldDB" id="A0A2P2J1S3"/>
<feature type="transmembrane region" description="Helical" evidence="1">
    <location>
        <begin position="12"/>
        <end position="33"/>
    </location>
</feature>
<proteinExistence type="predicted"/>